<dbReference type="Proteomes" id="UP000293874">
    <property type="component" value="Unassembled WGS sequence"/>
</dbReference>
<comment type="caution">
    <text evidence="2">The sequence shown here is derived from an EMBL/GenBank/DDBJ whole genome shotgun (WGS) entry which is preliminary data.</text>
</comment>
<dbReference type="Pfam" id="PF13517">
    <property type="entry name" value="FG-GAP_3"/>
    <property type="match status" value="1"/>
</dbReference>
<sequence>MKKHSLFAAVTGCMVSLCTLHNAEVQAQKIPIRKISTDEQIKARSHLKAVDFPPLTFAKIKGAPTLTPPTMVTTQYGPVETRGTGWAYPEFRDMDQDGKKDLLIGEFGSGLEHGRPVGNFIRVYPNISENGKGIPAFDDEFYYLRPDNDYGYGTPLSLWVWCCMGFKPTFADLNNDGITDIVAGQYNPGDIILFKGTKKGYMPGDRLFQEGDPLGKKKFEGDDEDINPENSMYWYYNTVAVADLTGDGLDDLILGGSCIRISKNIGTKTDPRFGLRKPLLHTDGSTVASGKNGEQHGGAINPVIFDWDNDGIPDLLATFAYLGRASATIMFYKGVKQNGEFRFEKGIPLITANDGGKALPGSHPAITITDWNGDGVMDIVMGTAVATLNDQFDAALSWQWELETGIYQLNPGYFTEPRKRRLKKEMEAADAARKKTGLTEEELDAKRFVSSKSIFNNAYVKSEYKTLKHVGYVYVFLGKK</sequence>
<dbReference type="RefSeq" id="WP_130539927.1">
    <property type="nucleotide sequence ID" value="NZ_CP042431.1"/>
</dbReference>
<keyword evidence="3" id="KW-1185">Reference proteome</keyword>
<gene>
    <name evidence="2" type="ORF">EV199_1435</name>
</gene>
<dbReference type="AlphaFoldDB" id="A0A4V2F202"/>
<organism evidence="2 3">
    <name type="scientific">Pseudobacter ginsenosidimutans</name>
    <dbReference type="NCBI Taxonomy" id="661488"/>
    <lineage>
        <taxon>Bacteria</taxon>
        <taxon>Pseudomonadati</taxon>
        <taxon>Bacteroidota</taxon>
        <taxon>Chitinophagia</taxon>
        <taxon>Chitinophagales</taxon>
        <taxon>Chitinophagaceae</taxon>
        <taxon>Pseudobacter</taxon>
    </lineage>
</organism>
<dbReference type="OrthoDB" id="606985at2"/>
<evidence type="ECO:0000256" key="1">
    <source>
        <dbReference type="ARBA" id="ARBA00022729"/>
    </source>
</evidence>
<dbReference type="EMBL" id="SGXA01000001">
    <property type="protein sequence ID" value="RZS75566.1"/>
    <property type="molecule type" value="Genomic_DNA"/>
</dbReference>
<name>A0A4V2F202_9BACT</name>
<protein>
    <submittedName>
        <fullName evidence="2">VCBS repeat protein</fullName>
    </submittedName>
</protein>
<keyword evidence="1" id="KW-0732">Signal</keyword>
<reference evidence="2 3" key="1">
    <citation type="submission" date="2019-02" db="EMBL/GenBank/DDBJ databases">
        <title>Genomic Encyclopedia of Type Strains, Phase IV (KMG-IV): sequencing the most valuable type-strain genomes for metagenomic binning, comparative biology and taxonomic classification.</title>
        <authorList>
            <person name="Goeker M."/>
        </authorList>
    </citation>
    <scope>NUCLEOTIDE SEQUENCE [LARGE SCALE GENOMIC DNA]</scope>
    <source>
        <strain evidence="2 3">DSM 18116</strain>
    </source>
</reference>
<proteinExistence type="predicted"/>
<dbReference type="SUPFAM" id="SSF69318">
    <property type="entry name" value="Integrin alpha N-terminal domain"/>
    <property type="match status" value="1"/>
</dbReference>
<dbReference type="InterPro" id="IPR028994">
    <property type="entry name" value="Integrin_alpha_N"/>
</dbReference>
<accession>A0A4V2F202</accession>
<dbReference type="Gene3D" id="2.130.10.130">
    <property type="entry name" value="Integrin alpha, N-terminal"/>
    <property type="match status" value="1"/>
</dbReference>
<evidence type="ECO:0000313" key="3">
    <source>
        <dbReference type="Proteomes" id="UP000293874"/>
    </source>
</evidence>
<dbReference type="InterPro" id="IPR013517">
    <property type="entry name" value="FG-GAP"/>
</dbReference>
<dbReference type="PANTHER" id="PTHR44103:SF1">
    <property type="entry name" value="PROPROTEIN CONVERTASE P"/>
    <property type="match status" value="1"/>
</dbReference>
<dbReference type="PANTHER" id="PTHR44103">
    <property type="entry name" value="PROPROTEIN CONVERTASE P"/>
    <property type="match status" value="1"/>
</dbReference>
<evidence type="ECO:0000313" key="2">
    <source>
        <dbReference type="EMBL" id="RZS75566.1"/>
    </source>
</evidence>